<organism evidence="1 2">
    <name type="scientific">Bradyrhizobium lablabi</name>
    <dbReference type="NCBI Taxonomy" id="722472"/>
    <lineage>
        <taxon>Bacteria</taxon>
        <taxon>Pseudomonadati</taxon>
        <taxon>Pseudomonadota</taxon>
        <taxon>Alphaproteobacteria</taxon>
        <taxon>Hyphomicrobiales</taxon>
        <taxon>Nitrobacteraceae</taxon>
        <taxon>Bradyrhizobium</taxon>
    </lineage>
</organism>
<dbReference type="InterPro" id="IPR050682">
    <property type="entry name" value="ModA/WtpA"/>
</dbReference>
<name>A0A1M6W039_9BRAD</name>
<dbReference type="GO" id="GO:0015689">
    <property type="term" value="P:molybdate ion transport"/>
    <property type="evidence" value="ECO:0007669"/>
    <property type="project" value="TreeGrafter"/>
</dbReference>
<dbReference type="AlphaFoldDB" id="A0A1M6W039"/>
<dbReference type="RefSeq" id="WP_143039679.1">
    <property type="nucleotide sequence ID" value="NZ_FNTI01000001.1"/>
</dbReference>
<dbReference type="Proteomes" id="UP000183208">
    <property type="component" value="Unassembled WGS sequence"/>
</dbReference>
<dbReference type="PANTHER" id="PTHR30632">
    <property type="entry name" value="MOLYBDATE-BINDING PERIPLASMIC PROTEIN"/>
    <property type="match status" value="1"/>
</dbReference>
<dbReference type="OrthoDB" id="7261414at2"/>
<dbReference type="EMBL" id="FNTI01000001">
    <property type="protein sequence ID" value="SEC74233.1"/>
    <property type="molecule type" value="Genomic_DNA"/>
</dbReference>
<evidence type="ECO:0000313" key="2">
    <source>
        <dbReference type="Proteomes" id="UP000183208"/>
    </source>
</evidence>
<gene>
    <name evidence="1" type="ORF">SAMN05444171_2156</name>
</gene>
<accession>A0A1M6W039</accession>
<reference evidence="1 2" key="1">
    <citation type="submission" date="2016-10" db="EMBL/GenBank/DDBJ databases">
        <authorList>
            <person name="de Groot N.N."/>
        </authorList>
    </citation>
    <scope>NUCLEOTIDE SEQUENCE [LARGE SCALE GENOMIC DNA]</scope>
    <source>
        <strain evidence="1 2">GAS522</strain>
    </source>
</reference>
<evidence type="ECO:0000313" key="1">
    <source>
        <dbReference type="EMBL" id="SEC74233.1"/>
    </source>
</evidence>
<dbReference type="Pfam" id="PF13531">
    <property type="entry name" value="SBP_bac_11"/>
    <property type="match status" value="1"/>
</dbReference>
<dbReference type="SUPFAM" id="SSF53850">
    <property type="entry name" value="Periplasmic binding protein-like II"/>
    <property type="match status" value="1"/>
</dbReference>
<protein>
    <submittedName>
        <fullName evidence="1">ABC-type molybdate transport system, substrate-binding protein</fullName>
    </submittedName>
</protein>
<proteinExistence type="predicted"/>
<dbReference type="Gene3D" id="3.40.190.10">
    <property type="entry name" value="Periplasmic binding protein-like II"/>
    <property type="match status" value="2"/>
</dbReference>
<dbReference type="PANTHER" id="PTHR30632:SF11">
    <property type="entry name" value="BLR4797 PROTEIN"/>
    <property type="match status" value="1"/>
</dbReference>
<dbReference type="GO" id="GO:0030973">
    <property type="term" value="F:molybdate ion binding"/>
    <property type="evidence" value="ECO:0007669"/>
    <property type="project" value="TreeGrafter"/>
</dbReference>
<sequence length="234" mass="25669">MGTATDDRLTFISAVAVHAEIEELLPRFRRQHGIEVDVNYDVNPAVAKRVLDGEDFDVGLTNPWYVDEMVSLGRIIPDIHVPFGRVPLTIGAAGPEPEAIATSHEAVRELLLNADSIAYISTGTSGKTFLRAMEVMGLQDQIRDRLRPMGPGEPPVAAAKGQVQYAIAPLSRIIAAPGVAPIATFPPELGLNIDMSMFVHRNSRAEMALRLIQFLSDPELDAYLRSHGVYRYEL</sequence>